<organism evidence="1 2">
    <name type="scientific">Xenopus laevis</name>
    <name type="common">African clawed frog</name>
    <dbReference type="NCBI Taxonomy" id="8355"/>
    <lineage>
        <taxon>Eukaryota</taxon>
        <taxon>Metazoa</taxon>
        <taxon>Chordata</taxon>
        <taxon>Craniata</taxon>
        <taxon>Vertebrata</taxon>
        <taxon>Euteleostomi</taxon>
        <taxon>Amphibia</taxon>
        <taxon>Batrachia</taxon>
        <taxon>Anura</taxon>
        <taxon>Pipoidea</taxon>
        <taxon>Pipidae</taxon>
        <taxon>Xenopodinae</taxon>
        <taxon>Xenopus</taxon>
        <taxon>Xenopus</taxon>
    </lineage>
</organism>
<proteinExistence type="predicted"/>
<evidence type="ECO:0000313" key="2">
    <source>
        <dbReference type="Proteomes" id="UP000694892"/>
    </source>
</evidence>
<dbReference type="Proteomes" id="UP000694892">
    <property type="component" value="Chromosome 4S"/>
</dbReference>
<dbReference type="EMBL" id="CM004473">
    <property type="protein sequence ID" value="OCT83462.1"/>
    <property type="molecule type" value="Genomic_DNA"/>
</dbReference>
<reference evidence="2" key="1">
    <citation type="journal article" date="2016" name="Nature">
        <title>Genome evolution in the allotetraploid frog Xenopus laevis.</title>
        <authorList>
            <person name="Session A.M."/>
            <person name="Uno Y."/>
            <person name="Kwon T."/>
            <person name="Chapman J.A."/>
            <person name="Toyoda A."/>
            <person name="Takahashi S."/>
            <person name="Fukui A."/>
            <person name="Hikosaka A."/>
            <person name="Suzuki A."/>
            <person name="Kondo M."/>
            <person name="van Heeringen S.J."/>
            <person name="Quigley I."/>
            <person name="Heinz S."/>
            <person name="Ogino H."/>
            <person name="Ochi H."/>
            <person name="Hellsten U."/>
            <person name="Lyons J.B."/>
            <person name="Simakov O."/>
            <person name="Putnam N."/>
            <person name="Stites J."/>
            <person name="Kuroki Y."/>
            <person name="Tanaka T."/>
            <person name="Michiue T."/>
            <person name="Watanabe M."/>
            <person name="Bogdanovic O."/>
            <person name="Lister R."/>
            <person name="Georgiou G."/>
            <person name="Paranjpe S.S."/>
            <person name="van Kruijsbergen I."/>
            <person name="Shu S."/>
            <person name="Carlson J."/>
            <person name="Kinoshita T."/>
            <person name="Ohta Y."/>
            <person name="Mawaribuchi S."/>
            <person name="Jenkins J."/>
            <person name="Grimwood J."/>
            <person name="Schmutz J."/>
            <person name="Mitros T."/>
            <person name="Mozaffari S.V."/>
            <person name="Suzuki Y."/>
            <person name="Haramoto Y."/>
            <person name="Yamamoto T.S."/>
            <person name="Takagi C."/>
            <person name="Heald R."/>
            <person name="Miller K."/>
            <person name="Haudenschild C."/>
            <person name="Kitzman J."/>
            <person name="Nakayama T."/>
            <person name="Izutsu Y."/>
            <person name="Robert J."/>
            <person name="Fortriede J."/>
            <person name="Burns K."/>
            <person name="Lotay V."/>
            <person name="Karimi K."/>
            <person name="Yasuoka Y."/>
            <person name="Dichmann D.S."/>
            <person name="Flajnik M.F."/>
            <person name="Houston D.W."/>
            <person name="Shendure J."/>
            <person name="DuPasquier L."/>
            <person name="Vize P.D."/>
            <person name="Zorn A.M."/>
            <person name="Ito M."/>
            <person name="Marcotte E.M."/>
            <person name="Wallingford J.B."/>
            <person name="Ito Y."/>
            <person name="Asashima M."/>
            <person name="Ueno N."/>
            <person name="Matsuda Y."/>
            <person name="Veenstra G.J."/>
            <person name="Fujiyama A."/>
            <person name="Harland R.M."/>
            <person name="Taira M."/>
            <person name="Rokhsar D.S."/>
        </authorList>
    </citation>
    <scope>NUCLEOTIDE SEQUENCE [LARGE SCALE GENOMIC DNA]</scope>
    <source>
        <strain evidence="2">J</strain>
    </source>
</reference>
<dbReference type="AlphaFoldDB" id="A0A974HMB8"/>
<evidence type="ECO:0000313" key="1">
    <source>
        <dbReference type="EMBL" id="OCT83462.1"/>
    </source>
</evidence>
<name>A0A974HMB8_XENLA</name>
<accession>A0A974HMB8</accession>
<sequence length="99" mass="11289">MKLLHLPLPSRHKGKAFALTLLQHSGMEKGGEIRCHCNNLDKSLERRFFLYLDKFCSIIMKSRGGIYKSPPQGLAMINELCQTHCVFRSKSIEIKVGQD</sequence>
<protein>
    <submittedName>
        <fullName evidence="1">Uncharacterized protein</fullName>
    </submittedName>
</protein>
<gene>
    <name evidence="1" type="ORF">XELAEV_18026004mg</name>
</gene>